<name>A0A5N6V6H5_ASPTM</name>
<accession>A0A5N6V6H5</accession>
<protein>
    <recommendedName>
        <fullName evidence="4">BTB domain-containing protein</fullName>
    </recommendedName>
</protein>
<evidence type="ECO:0000313" key="3">
    <source>
        <dbReference type="Proteomes" id="UP000326950"/>
    </source>
</evidence>
<evidence type="ECO:0000313" key="2">
    <source>
        <dbReference type="EMBL" id="KAE8166499.1"/>
    </source>
</evidence>
<dbReference type="OrthoDB" id="5275938at2759"/>
<gene>
    <name evidence="2" type="ORF">BDV40DRAFT_6397</name>
</gene>
<evidence type="ECO:0000256" key="1">
    <source>
        <dbReference type="SAM" id="SignalP"/>
    </source>
</evidence>
<evidence type="ECO:0008006" key="4">
    <source>
        <dbReference type="Google" id="ProtNLM"/>
    </source>
</evidence>
<organism evidence="2 3">
    <name type="scientific">Aspergillus tamarii</name>
    <dbReference type="NCBI Taxonomy" id="41984"/>
    <lineage>
        <taxon>Eukaryota</taxon>
        <taxon>Fungi</taxon>
        <taxon>Dikarya</taxon>
        <taxon>Ascomycota</taxon>
        <taxon>Pezizomycotina</taxon>
        <taxon>Eurotiomycetes</taxon>
        <taxon>Eurotiomycetidae</taxon>
        <taxon>Eurotiales</taxon>
        <taxon>Aspergillaceae</taxon>
        <taxon>Aspergillus</taxon>
        <taxon>Aspergillus subgen. Circumdati</taxon>
    </lineage>
</organism>
<feature type="signal peptide" evidence="1">
    <location>
        <begin position="1"/>
        <end position="17"/>
    </location>
</feature>
<feature type="chain" id="PRO_5024984868" description="BTB domain-containing protein" evidence="1">
    <location>
        <begin position="18"/>
        <end position="447"/>
    </location>
</feature>
<keyword evidence="1" id="KW-0732">Signal</keyword>
<keyword evidence="3" id="KW-1185">Reference proteome</keyword>
<sequence length="447" mass="49953">MIALLLFFFIRQRIVLSVSFSTTSGIGDETNKYSLSVSPVAENLCAQLDTKRLIMSALPVIGKHSLTHTLTPMHCLPSPSALLATTMDYIIDTEGDMLLIVEECSGNLHLDLVQKESSTPAALPLGPTSDAQAVDELALISTQSLSPPRLALDNVSSAVNSGQLVTFAKTVMLKIRVSSKHLTLASSYFRQRLAPETADHRPVEKDVVPACVEDVDALLIMLDIIHGQTRKVPRLINFKKLFMIAVLVEHYECVEAMEAFAEVWTENLKGEIPLKYSEDLVKWIGIAWIFRLESLFQKTTRTAIRRCTGPISAMDVPIPLALIEEIEYSRQSTVDDIVDRLFRRINWELMPDTNLYCCGDCDAMVLGVLVRQLKIHELYPLPLPPFRGISVDYLLQTLTTLPEPRCYELVHSICGKLSKCHLMPKAKDLVEKVEKEVTGLVLRNAHF</sequence>
<dbReference type="Proteomes" id="UP000326950">
    <property type="component" value="Unassembled WGS sequence"/>
</dbReference>
<reference evidence="2 3" key="1">
    <citation type="submission" date="2019-04" db="EMBL/GenBank/DDBJ databases">
        <title>Friends and foes A comparative genomics study of 23 Aspergillus species from section Flavi.</title>
        <authorList>
            <consortium name="DOE Joint Genome Institute"/>
            <person name="Kjaerbolling I."/>
            <person name="Vesth T."/>
            <person name="Frisvad J.C."/>
            <person name="Nybo J.L."/>
            <person name="Theobald S."/>
            <person name="Kildgaard S."/>
            <person name="Isbrandt T."/>
            <person name="Kuo A."/>
            <person name="Sato A."/>
            <person name="Lyhne E.K."/>
            <person name="Kogle M.E."/>
            <person name="Wiebenga A."/>
            <person name="Kun R.S."/>
            <person name="Lubbers R.J."/>
            <person name="Makela M.R."/>
            <person name="Barry K."/>
            <person name="Chovatia M."/>
            <person name="Clum A."/>
            <person name="Daum C."/>
            <person name="Haridas S."/>
            <person name="He G."/>
            <person name="LaButti K."/>
            <person name="Lipzen A."/>
            <person name="Mondo S."/>
            <person name="Riley R."/>
            <person name="Salamov A."/>
            <person name="Simmons B.A."/>
            <person name="Magnuson J.K."/>
            <person name="Henrissat B."/>
            <person name="Mortensen U.H."/>
            <person name="Larsen T.O."/>
            <person name="Devries R.P."/>
            <person name="Grigoriev I.V."/>
            <person name="Machida M."/>
            <person name="Baker S.E."/>
            <person name="Andersen M.R."/>
        </authorList>
    </citation>
    <scope>NUCLEOTIDE SEQUENCE [LARGE SCALE GENOMIC DNA]</scope>
    <source>
        <strain evidence="2 3">CBS 117626</strain>
    </source>
</reference>
<dbReference type="EMBL" id="ML738594">
    <property type="protein sequence ID" value="KAE8166499.1"/>
    <property type="molecule type" value="Genomic_DNA"/>
</dbReference>
<proteinExistence type="predicted"/>
<dbReference type="AlphaFoldDB" id="A0A5N6V6H5"/>